<dbReference type="EMBL" id="LTAN01000006">
    <property type="protein sequence ID" value="OBR07253.1"/>
    <property type="molecule type" value="Genomic_DNA"/>
</dbReference>
<protein>
    <submittedName>
        <fullName evidence="1">Flavonol synthase flavanone 3-hydroxylase</fullName>
    </submittedName>
</protein>
<dbReference type="KEGG" id="chig:CH63R_08774"/>
<proteinExistence type="predicted"/>
<dbReference type="RefSeq" id="XP_018155771.1">
    <property type="nucleotide sequence ID" value="XM_018303748.1"/>
</dbReference>
<accession>A0A1B7Y5I3</accession>
<evidence type="ECO:0000313" key="2">
    <source>
        <dbReference type="Proteomes" id="UP000092177"/>
    </source>
</evidence>
<name>A0A1B7Y5I3_COLHI</name>
<reference evidence="2" key="1">
    <citation type="journal article" date="2017" name="BMC Genomics">
        <title>Gapless genome assembly of Colletotrichum higginsianum reveals chromosome structure and association of transposable elements with secondary metabolite gene clusters.</title>
        <authorList>
            <person name="Dallery J.-F."/>
            <person name="Lapalu N."/>
            <person name="Zampounis A."/>
            <person name="Pigne S."/>
            <person name="Luyten I."/>
            <person name="Amselem J."/>
            <person name="Wittenberg A.H.J."/>
            <person name="Zhou S."/>
            <person name="de Queiroz M.V."/>
            <person name="Robin G.P."/>
            <person name="Auger A."/>
            <person name="Hainaut M."/>
            <person name="Henrissat B."/>
            <person name="Kim K.-T."/>
            <person name="Lee Y.-H."/>
            <person name="Lespinet O."/>
            <person name="Schwartz D.C."/>
            <person name="Thon M.R."/>
            <person name="O'Connell R.J."/>
        </authorList>
    </citation>
    <scope>NUCLEOTIDE SEQUENCE [LARGE SCALE GENOMIC DNA]</scope>
    <source>
        <strain evidence="2">IMI 349063</strain>
    </source>
</reference>
<evidence type="ECO:0000313" key="1">
    <source>
        <dbReference type="EMBL" id="OBR07253.1"/>
    </source>
</evidence>
<dbReference type="Proteomes" id="UP000092177">
    <property type="component" value="Chromosome 6"/>
</dbReference>
<keyword evidence="2" id="KW-1185">Reference proteome</keyword>
<dbReference type="VEuPathDB" id="FungiDB:CH63R_08774"/>
<dbReference type="AlphaFoldDB" id="A0A1B7Y5I3"/>
<comment type="caution">
    <text evidence="1">The sequence shown here is derived from an EMBL/GenBank/DDBJ whole genome shotgun (WGS) entry which is preliminary data.</text>
</comment>
<organism evidence="1 2">
    <name type="scientific">Colletotrichum higginsianum (strain IMI 349063)</name>
    <name type="common">Crucifer anthracnose fungus</name>
    <dbReference type="NCBI Taxonomy" id="759273"/>
    <lineage>
        <taxon>Eukaryota</taxon>
        <taxon>Fungi</taxon>
        <taxon>Dikarya</taxon>
        <taxon>Ascomycota</taxon>
        <taxon>Pezizomycotina</taxon>
        <taxon>Sordariomycetes</taxon>
        <taxon>Hypocreomycetidae</taxon>
        <taxon>Glomerellales</taxon>
        <taxon>Glomerellaceae</taxon>
        <taxon>Colletotrichum</taxon>
        <taxon>Colletotrichum destructivum species complex</taxon>
    </lineage>
</organism>
<gene>
    <name evidence="1" type="ORF">CH63R_08774</name>
</gene>
<sequence>MPWMVVVNVGDFIGADQEKTVGYFIGADQEKTVGFVPGCLGPGRSNRTHEPINGREYIEMRLDGAYQGC</sequence>
<dbReference type="GeneID" id="28867855"/>